<gene>
    <name evidence="6" type="ORF">DCK97_28360</name>
</gene>
<feature type="domain" description="TIR" evidence="4">
    <location>
        <begin position="4"/>
        <end position="118"/>
    </location>
</feature>
<dbReference type="PANTHER" id="PTHR45641">
    <property type="entry name" value="TETRATRICOPEPTIDE REPEAT PROTEIN (AFU_ORTHOLOGUE AFUA_6G03870)"/>
    <property type="match status" value="1"/>
</dbReference>
<dbReference type="EMBL" id="DMAI01000470">
    <property type="protein sequence ID" value="HAE51331.1"/>
    <property type="molecule type" value="Genomic_DNA"/>
</dbReference>
<evidence type="ECO:0000313" key="6">
    <source>
        <dbReference type="EMBL" id="HAE51331.1"/>
    </source>
</evidence>
<keyword evidence="3" id="KW-0175">Coiled coil</keyword>
<dbReference type="GO" id="GO:0007165">
    <property type="term" value="P:signal transduction"/>
    <property type="evidence" value="ECO:0007669"/>
    <property type="project" value="InterPro"/>
</dbReference>
<dbReference type="SUPFAM" id="SSF48452">
    <property type="entry name" value="TPR-like"/>
    <property type="match status" value="1"/>
</dbReference>
<dbReference type="Pfam" id="PF20703">
    <property type="entry name" value="nSTAND1"/>
    <property type="match status" value="1"/>
</dbReference>
<organism evidence="6 7">
    <name type="scientific">Tistrella mobilis</name>
    <dbReference type="NCBI Taxonomy" id="171437"/>
    <lineage>
        <taxon>Bacteria</taxon>
        <taxon>Pseudomonadati</taxon>
        <taxon>Pseudomonadota</taxon>
        <taxon>Alphaproteobacteria</taxon>
        <taxon>Geminicoccales</taxon>
        <taxon>Geminicoccaceae</taxon>
        <taxon>Tistrella</taxon>
    </lineage>
</organism>
<dbReference type="InterPro" id="IPR049052">
    <property type="entry name" value="nSTAND1"/>
</dbReference>
<accession>A0A3B9ITX2</accession>
<dbReference type="PANTHER" id="PTHR45641:SF19">
    <property type="entry name" value="NEPHROCYSTIN-3"/>
    <property type="match status" value="1"/>
</dbReference>
<dbReference type="InterPro" id="IPR000157">
    <property type="entry name" value="TIR_dom"/>
</dbReference>
<name>A0A3B9ITX2_9PROT</name>
<dbReference type="InterPro" id="IPR011990">
    <property type="entry name" value="TPR-like_helical_dom_sf"/>
</dbReference>
<dbReference type="SUPFAM" id="SSF52540">
    <property type="entry name" value="P-loop containing nucleoside triphosphate hydrolases"/>
    <property type="match status" value="1"/>
</dbReference>
<feature type="domain" description="Novel STAND NTPase 1" evidence="5">
    <location>
        <begin position="145"/>
        <end position="559"/>
    </location>
</feature>
<dbReference type="SUPFAM" id="SSF52200">
    <property type="entry name" value="Toll/Interleukin receptor TIR domain"/>
    <property type="match status" value="1"/>
</dbReference>
<proteinExistence type="predicted"/>
<evidence type="ECO:0000256" key="3">
    <source>
        <dbReference type="SAM" id="Coils"/>
    </source>
</evidence>
<dbReference type="AlphaFoldDB" id="A0A3B9ITX2"/>
<evidence type="ECO:0000259" key="4">
    <source>
        <dbReference type="Pfam" id="PF13676"/>
    </source>
</evidence>
<dbReference type="Pfam" id="PF13424">
    <property type="entry name" value="TPR_12"/>
    <property type="match status" value="1"/>
</dbReference>
<sequence>MARIFISHSSRDNDDATEIDARLKSAGFDNRFLDIDKHGGIQPGDDWERRLYHEVERAQAVVLIVTDNWLDSKWCFVEFTQARALGKAIFILILTATKEKIVGKDLQHIDLTAGRDAGLAWLARRLTEITLQSGARRDLPRGTVPFPGLAAFEETQAAVFFGRDAEILDLMERLRQIRTSGGARLITLLGASGSGKSSLLRAGLVARLRYDRDNWIVCKPFRPEAEPVDRLIDTLLLTLREAGPGESPGDGEADRRWREALASATPGEALREIGRALRRRAGALDAQILIPIDQAEELFTRAEPSDRRAFFALLDAALADDLPFVAIAALRSDHLGDWQTVDGLSAPAVLHPLARMPLTRIGSLVRDPAKLVHLKVDEEMIAALTADAARDDALPLIAFLLRRMYDTIGTDTAWTLAHYQAMGDRRADRTPLQDAVRRAADEALPDLTDSQAAALRKAFISALMRVNTEGGFVRKAARLADIPHEAWPLLQRLVEARLLVTDIRAGADGSGPSETVIEVAHEALFRVWPRLAGWLDEARDFLIGKARLDQMFQDWQKLETATRRKGLLSGIMLDRARGWMAAYPHRFSDAERAFIEESDRAEVEDQQKLLREAQRATDALAAATETANALIFNLAQKFRQSGLPNATVREILEEARKLQDRLDTGDNQNAALERSRAAALVELGQSLAEFGAPDEARQLYEESLEIFKRLAEREPENTEAHRDLSLSLNNIAGIRQRQDPAAALALYEQSLAITRRLAEREPENTQAQRDLSLSLNNIAEIRQRQDPAAALTLYEQSLEIAKLLAEREPESTEVQRDLGVIQNRIADVRQRQDPAAALTLYEQSLEIAKRLAAREPEDTAFQRDLSISLEKIADLRQRQDPTAALVLYEQSLEIRRRLAEREPENTEIQRDLGTSMDRMANIRRRQDPAVALALYEQSLEITRRLAEREPENVEIQSDLSLSLNRIADIKQQVRPAAALLLYKQSLEITRRLAEREPENMQFQRDLSVSLSRIADIRQRQDPA</sequence>
<dbReference type="Gene3D" id="1.25.40.10">
    <property type="entry name" value="Tetratricopeptide repeat domain"/>
    <property type="match status" value="3"/>
</dbReference>
<feature type="non-terminal residue" evidence="6">
    <location>
        <position position="1023"/>
    </location>
</feature>
<evidence type="ECO:0000256" key="1">
    <source>
        <dbReference type="ARBA" id="ARBA00022737"/>
    </source>
</evidence>
<comment type="caution">
    <text evidence="6">The sequence shown here is derived from an EMBL/GenBank/DDBJ whole genome shotgun (WGS) entry which is preliminary data.</text>
</comment>
<evidence type="ECO:0000259" key="5">
    <source>
        <dbReference type="Pfam" id="PF20703"/>
    </source>
</evidence>
<reference evidence="6 7" key="1">
    <citation type="journal article" date="2018" name="Nat. Biotechnol.">
        <title>A standardized bacterial taxonomy based on genome phylogeny substantially revises the tree of life.</title>
        <authorList>
            <person name="Parks D.H."/>
            <person name="Chuvochina M."/>
            <person name="Waite D.W."/>
            <person name="Rinke C."/>
            <person name="Skarshewski A."/>
            <person name="Chaumeil P.A."/>
            <person name="Hugenholtz P."/>
        </authorList>
    </citation>
    <scope>NUCLEOTIDE SEQUENCE [LARGE SCALE GENOMIC DNA]</scope>
    <source>
        <strain evidence="6">UBA8739</strain>
    </source>
</reference>
<feature type="coiled-coil region" evidence="3">
    <location>
        <begin position="596"/>
        <end position="675"/>
    </location>
</feature>
<evidence type="ECO:0000256" key="2">
    <source>
        <dbReference type="ARBA" id="ARBA00022803"/>
    </source>
</evidence>
<keyword evidence="1" id="KW-0677">Repeat</keyword>
<dbReference type="InterPro" id="IPR027417">
    <property type="entry name" value="P-loop_NTPase"/>
</dbReference>
<dbReference type="Pfam" id="PF13676">
    <property type="entry name" value="TIR_2"/>
    <property type="match status" value="1"/>
</dbReference>
<protein>
    <submittedName>
        <fullName evidence="6">Uncharacterized protein</fullName>
    </submittedName>
</protein>
<evidence type="ECO:0000313" key="7">
    <source>
        <dbReference type="Proteomes" id="UP000257706"/>
    </source>
</evidence>
<keyword evidence="2" id="KW-0802">TPR repeat</keyword>
<dbReference type="Gene3D" id="3.40.50.10140">
    <property type="entry name" value="Toll/interleukin-1 receptor homology (TIR) domain"/>
    <property type="match status" value="1"/>
</dbReference>
<dbReference type="Proteomes" id="UP000257706">
    <property type="component" value="Unassembled WGS sequence"/>
</dbReference>
<dbReference type="InterPro" id="IPR035897">
    <property type="entry name" value="Toll_tir_struct_dom_sf"/>
</dbReference>